<protein>
    <recommendedName>
        <fullName evidence="5">Mannosyl-glycoprotein endo-beta-N-acetylglucosamidase-like domain-containing protein</fullName>
    </recommendedName>
</protein>
<sequence length="483" mass="53101">MERERVTKVKRRVLKMGVIVGMSTGLFFTELLVPSFTAINWVSAEEAAYEYVSVTGNNVIIYSDFGKTISPTAKVAQNQTFHVKESETKGIMTYLGLYDANEFVGYIDASQVTRANGPEGIEKIVRQYVAVIVNTSVYEDFDWTTTSDTSPLMNKTYKVKSLFHHLNGEVYLSLYDTADNWVGYVEQSATVSSTKEAFQKDAAVVAEPKEKTVATEKTATIETSETKEATSTSETSETTTESSESTTSSESDTATTDSVTRLPAEDQGTMDEAIDTTQKNTSKHFINGTSVLPALTSPVKQANNVTTKDEPRRVTASATADTITWKDNASFIQAIAPAAQKLADEYGLYPSVMIAQAALESGFGASKLSKDANNLFGIKYSSGDEGKFERYDIPSDEFINGVRVTLPATFRKYATVSDSLLDNAKLLAKGLSWNTTFYQGAWRKNAATYKEATQSLTGKYATDPQYHTKLNQLIATWDLTKYD</sequence>
<dbReference type="InterPro" id="IPR002901">
    <property type="entry name" value="MGlyc_endo_b_GlcNAc-like_dom"/>
</dbReference>
<evidence type="ECO:0000313" key="7">
    <source>
        <dbReference type="Proteomes" id="UP000014136"/>
    </source>
</evidence>
<dbReference type="PANTHER" id="PTHR33308">
    <property type="entry name" value="PEPTIDOGLYCAN HYDROLASE FLGJ"/>
    <property type="match status" value="1"/>
</dbReference>
<feature type="region of interest" description="Disordered" evidence="3">
    <location>
        <begin position="207"/>
        <end position="269"/>
    </location>
</feature>
<organism evidence="6 7">
    <name type="scientific">Enterococcus saccharolyticus subsp. saccharolyticus ATCC 43076</name>
    <dbReference type="NCBI Taxonomy" id="1139996"/>
    <lineage>
        <taxon>Bacteria</taxon>
        <taxon>Bacillati</taxon>
        <taxon>Bacillota</taxon>
        <taxon>Bacilli</taxon>
        <taxon>Lactobacillales</taxon>
        <taxon>Enterococcaceae</taxon>
        <taxon>Enterococcus</taxon>
    </lineage>
</organism>
<dbReference type="eggNOG" id="COG1705">
    <property type="taxonomic scope" value="Bacteria"/>
</dbReference>
<evidence type="ECO:0000256" key="3">
    <source>
        <dbReference type="SAM" id="MobiDB-lite"/>
    </source>
</evidence>
<dbReference type="Gene3D" id="1.10.530.10">
    <property type="match status" value="1"/>
</dbReference>
<evidence type="ECO:0000313" key="6">
    <source>
        <dbReference type="EMBL" id="EOT29886.1"/>
    </source>
</evidence>
<proteinExistence type="inferred from homology"/>
<gene>
    <name evidence="6" type="ORF">OMQ_00577</name>
</gene>
<evidence type="ECO:0000256" key="1">
    <source>
        <dbReference type="ARBA" id="ARBA00010266"/>
    </source>
</evidence>
<dbReference type="HOGENOM" id="CLU_564681_0_0_9"/>
<dbReference type="PANTHER" id="PTHR33308:SF9">
    <property type="entry name" value="PEPTIDOGLYCAN HYDROLASE FLGJ"/>
    <property type="match status" value="1"/>
</dbReference>
<keyword evidence="2" id="KW-0378">Hydrolase</keyword>
<dbReference type="GO" id="GO:0004040">
    <property type="term" value="F:amidase activity"/>
    <property type="evidence" value="ECO:0007669"/>
    <property type="project" value="InterPro"/>
</dbReference>
<dbReference type="Proteomes" id="UP000014136">
    <property type="component" value="Unassembled WGS sequence"/>
</dbReference>
<name>S0JSJ4_9ENTE</name>
<feature type="compositionally biased region" description="Low complexity" evidence="3">
    <location>
        <begin position="215"/>
        <end position="258"/>
    </location>
</feature>
<dbReference type="Pfam" id="PF01832">
    <property type="entry name" value="Glucosaminidase"/>
    <property type="match status" value="1"/>
</dbReference>
<feature type="transmembrane region" description="Helical" evidence="4">
    <location>
        <begin position="12"/>
        <end position="33"/>
    </location>
</feature>
<dbReference type="PATRIC" id="fig|1139996.3.peg.570"/>
<comment type="caution">
    <text evidence="6">The sequence shown here is derived from an EMBL/GenBank/DDBJ whole genome shotgun (WGS) entry which is preliminary data.</text>
</comment>
<dbReference type="STRING" id="41997.RV16_GL000317"/>
<dbReference type="OrthoDB" id="1654978at2"/>
<evidence type="ECO:0000256" key="2">
    <source>
        <dbReference type="ARBA" id="ARBA00022801"/>
    </source>
</evidence>
<comment type="similarity">
    <text evidence="1">Belongs to the glycosyl hydrolase 73 family.</text>
</comment>
<dbReference type="InterPro" id="IPR051056">
    <property type="entry name" value="Glycosyl_Hydrolase_73"/>
</dbReference>
<feature type="domain" description="Mannosyl-glycoprotein endo-beta-N-acetylglucosamidase-like" evidence="5">
    <location>
        <begin position="321"/>
        <end position="483"/>
    </location>
</feature>
<accession>S0JSJ4</accession>
<keyword evidence="4" id="KW-1133">Transmembrane helix</keyword>
<reference evidence="6 7" key="1">
    <citation type="submission" date="2013-03" db="EMBL/GenBank/DDBJ databases">
        <title>The Genome Sequence of Enterococcus saccharolyticus ATCC_43076 (Illumina only assembly).</title>
        <authorList>
            <consortium name="The Broad Institute Genomics Platform"/>
            <consortium name="The Broad Institute Genome Sequencing Center for Infectious Disease"/>
            <person name="Earl A."/>
            <person name="Russ C."/>
            <person name="Gilmore M."/>
            <person name="Surin D."/>
            <person name="Walker B."/>
            <person name="Young S."/>
            <person name="Zeng Q."/>
            <person name="Gargeya S."/>
            <person name="Fitzgerald M."/>
            <person name="Haas B."/>
            <person name="Abouelleil A."/>
            <person name="Allen A.W."/>
            <person name="Alvarado L."/>
            <person name="Arachchi H.M."/>
            <person name="Berlin A.M."/>
            <person name="Chapman S.B."/>
            <person name="Gainer-Dewar J."/>
            <person name="Goldberg J."/>
            <person name="Griggs A."/>
            <person name="Gujja S."/>
            <person name="Hansen M."/>
            <person name="Howarth C."/>
            <person name="Imamovic A."/>
            <person name="Ireland A."/>
            <person name="Larimer J."/>
            <person name="McCowan C."/>
            <person name="Murphy C."/>
            <person name="Pearson M."/>
            <person name="Poon T.W."/>
            <person name="Priest M."/>
            <person name="Roberts A."/>
            <person name="Saif S."/>
            <person name="Shea T."/>
            <person name="Sisk P."/>
            <person name="Sykes S."/>
            <person name="Wortman J."/>
            <person name="Nusbaum C."/>
            <person name="Birren B."/>
        </authorList>
    </citation>
    <scope>NUCLEOTIDE SEQUENCE [LARGE SCALE GENOMIC DNA]</scope>
    <source>
        <strain evidence="6 7">ATCC 43076</strain>
    </source>
</reference>
<evidence type="ECO:0000256" key="4">
    <source>
        <dbReference type="SAM" id="Phobius"/>
    </source>
</evidence>
<keyword evidence="7" id="KW-1185">Reference proteome</keyword>
<dbReference type="EMBL" id="AHYT01000002">
    <property type="protein sequence ID" value="EOT29886.1"/>
    <property type="molecule type" value="Genomic_DNA"/>
</dbReference>
<dbReference type="SMART" id="SM00047">
    <property type="entry name" value="LYZ2"/>
    <property type="match status" value="1"/>
</dbReference>
<keyword evidence="4" id="KW-0472">Membrane</keyword>
<evidence type="ECO:0000259" key="5">
    <source>
        <dbReference type="SMART" id="SM00047"/>
    </source>
</evidence>
<dbReference type="Gene3D" id="4.10.80.30">
    <property type="entry name" value="DNA polymerase, domain 6"/>
    <property type="match status" value="1"/>
</dbReference>
<keyword evidence="4" id="KW-0812">Transmembrane</keyword>
<dbReference type="AlphaFoldDB" id="S0JSJ4"/>